<accession>A0ABU8MEL2</accession>
<dbReference type="EMBL" id="JBBEGM010000020">
    <property type="protein sequence ID" value="MEJ2865631.1"/>
    <property type="molecule type" value="Genomic_DNA"/>
</dbReference>
<evidence type="ECO:0000313" key="1">
    <source>
        <dbReference type="EMBL" id="MEJ2865631.1"/>
    </source>
</evidence>
<protein>
    <submittedName>
        <fullName evidence="1">Uncharacterized protein</fullName>
    </submittedName>
</protein>
<comment type="caution">
    <text evidence="1">The sequence shown here is derived from an EMBL/GenBank/DDBJ whole genome shotgun (WGS) entry which is preliminary data.</text>
</comment>
<keyword evidence="2" id="KW-1185">Reference proteome</keyword>
<evidence type="ECO:0000313" key="2">
    <source>
        <dbReference type="Proteomes" id="UP001369736"/>
    </source>
</evidence>
<sequence length="88" mass="9747">MLSTTTQSAHPIDTSRCDPLTTVFGAESATYSCPDLAAVDAHLVRLCQRIELAAPRFPALVTLFRGEIDRLLDRRCWLEMVSRTATPV</sequence>
<organism evidence="1 2">
    <name type="scientific">Actinomycetospora flava</name>
    <dbReference type="NCBI Taxonomy" id="3129232"/>
    <lineage>
        <taxon>Bacteria</taxon>
        <taxon>Bacillati</taxon>
        <taxon>Actinomycetota</taxon>
        <taxon>Actinomycetes</taxon>
        <taxon>Pseudonocardiales</taxon>
        <taxon>Pseudonocardiaceae</taxon>
        <taxon>Actinomycetospora</taxon>
    </lineage>
</organism>
<gene>
    <name evidence="1" type="ORF">WCD58_31040</name>
</gene>
<name>A0ABU8MEL2_9PSEU</name>
<dbReference type="Proteomes" id="UP001369736">
    <property type="component" value="Unassembled WGS sequence"/>
</dbReference>
<dbReference type="RefSeq" id="WP_337707009.1">
    <property type="nucleotide sequence ID" value="NZ_JBBEGM010000020.1"/>
</dbReference>
<proteinExistence type="predicted"/>
<reference evidence="1 2" key="1">
    <citation type="submission" date="2024-03" db="EMBL/GenBank/DDBJ databases">
        <title>Actinomycetospora sp. OC33-EN07, a novel actinomycete isolated from wild orchid (Aerides multiflora).</title>
        <authorList>
            <person name="Suriyachadkun C."/>
        </authorList>
    </citation>
    <scope>NUCLEOTIDE SEQUENCE [LARGE SCALE GENOMIC DNA]</scope>
    <source>
        <strain evidence="1 2">OC33-EN07</strain>
    </source>
</reference>